<evidence type="ECO:0000313" key="2">
    <source>
        <dbReference type="Proteomes" id="UP000192900"/>
    </source>
</evidence>
<sequence>MQKQPYMTAEAKAIFNELSNTPATAREIAEIAHLSQARCQFILTQLVMAGLAIYQFGCYKRRQ</sequence>
<keyword evidence="2" id="KW-1185">Reference proteome</keyword>
<reference evidence="1 2" key="1">
    <citation type="submission" date="2017-02" db="EMBL/GenBank/DDBJ databases">
        <title>Complete genome sequence of the drought resistance-promoting endophyte Pantoea alhagi LTYR-11Z.</title>
        <authorList>
            <person name="Zhang L."/>
        </authorList>
    </citation>
    <scope>NUCLEOTIDE SEQUENCE [LARGE SCALE GENOMIC DNA]</scope>
    <source>
        <strain evidence="1 2">LTYR-11Z</strain>
    </source>
</reference>
<proteinExistence type="predicted"/>
<dbReference type="AlphaFoldDB" id="A0A1W6B240"/>
<dbReference type="InterPro" id="IPR036388">
    <property type="entry name" value="WH-like_DNA-bd_sf"/>
</dbReference>
<dbReference type="SUPFAM" id="SSF46785">
    <property type="entry name" value="Winged helix' DNA-binding domain"/>
    <property type="match status" value="1"/>
</dbReference>
<accession>A0A1W6B240</accession>
<dbReference type="KEGG" id="palh:B1H58_03365"/>
<evidence type="ECO:0000313" key="1">
    <source>
        <dbReference type="EMBL" id="ARJ41134.1"/>
    </source>
</evidence>
<protein>
    <submittedName>
        <fullName evidence="1">TrmB family transcriptional regulator</fullName>
    </submittedName>
</protein>
<dbReference type="Gene3D" id="1.10.10.10">
    <property type="entry name" value="Winged helix-like DNA-binding domain superfamily/Winged helix DNA-binding domain"/>
    <property type="match status" value="1"/>
</dbReference>
<organism evidence="1 2">
    <name type="scientific">Pantoea alhagi</name>
    <dbReference type="NCBI Taxonomy" id="1891675"/>
    <lineage>
        <taxon>Bacteria</taxon>
        <taxon>Pseudomonadati</taxon>
        <taxon>Pseudomonadota</taxon>
        <taxon>Gammaproteobacteria</taxon>
        <taxon>Enterobacterales</taxon>
        <taxon>Erwiniaceae</taxon>
        <taxon>Pantoea</taxon>
    </lineage>
</organism>
<dbReference type="EMBL" id="CP019706">
    <property type="protein sequence ID" value="ARJ41134.1"/>
    <property type="molecule type" value="Genomic_DNA"/>
</dbReference>
<dbReference type="Proteomes" id="UP000192900">
    <property type="component" value="Chromosome"/>
</dbReference>
<name>A0A1W6B240_9GAMM</name>
<dbReference type="InterPro" id="IPR036390">
    <property type="entry name" value="WH_DNA-bd_sf"/>
</dbReference>
<dbReference type="RefSeq" id="WP_085067976.1">
    <property type="nucleotide sequence ID" value="NZ_CP019706.1"/>
</dbReference>
<gene>
    <name evidence="1" type="ORF">B1H58_03365</name>
</gene>